<evidence type="ECO:0000313" key="3">
    <source>
        <dbReference type="Proteomes" id="UP001431783"/>
    </source>
</evidence>
<keyword evidence="3" id="KW-1185">Reference proteome</keyword>
<dbReference type="Proteomes" id="UP001431783">
    <property type="component" value="Unassembled WGS sequence"/>
</dbReference>
<evidence type="ECO:0000313" key="2">
    <source>
        <dbReference type="EMBL" id="KAK9885514.1"/>
    </source>
</evidence>
<gene>
    <name evidence="2" type="ORF">WA026_011007</name>
</gene>
<feature type="region of interest" description="Disordered" evidence="1">
    <location>
        <begin position="1"/>
        <end position="20"/>
    </location>
</feature>
<name>A0AAW1UQR5_9CUCU</name>
<evidence type="ECO:0000256" key="1">
    <source>
        <dbReference type="SAM" id="MobiDB-lite"/>
    </source>
</evidence>
<proteinExistence type="predicted"/>
<feature type="region of interest" description="Disordered" evidence="1">
    <location>
        <begin position="121"/>
        <end position="224"/>
    </location>
</feature>
<feature type="region of interest" description="Disordered" evidence="1">
    <location>
        <begin position="29"/>
        <end position="53"/>
    </location>
</feature>
<feature type="compositionally biased region" description="Basic and acidic residues" evidence="1">
    <location>
        <begin position="190"/>
        <end position="210"/>
    </location>
</feature>
<protein>
    <submittedName>
        <fullName evidence="2">Uncharacterized protein</fullName>
    </submittedName>
</protein>
<comment type="caution">
    <text evidence="2">The sequence shown here is derived from an EMBL/GenBank/DDBJ whole genome shotgun (WGS) entry which is preliminary data.</text>
</comment>
<accession>A0AAW1UQR5</accession>
<dbReference type="EMBL" id="JARQZJ010000095">
    <property type="protein sequence ID" value="KAK9885514.1"/>
    <property type="molecule type" value="Genomic_DNA"/>
</dbReference>
<organism evidence="2 3">
    <name type="scientific">Henosepilachna vigintioctopunctata</name>
    <dbReference type="NCBI Taxonomy" id="420089"/>
    <lineage>
        <taxon>Eukaryota</taxon>
        <taxon>Metazoa</taxon>
        <taxon>Ecdysozoa</taxon>
        <taxon>Arthropoda</taxon>
        <taxon>Hexapoda</taxon>
        <taxon>Insecta</taxon>
        <taxon>Pterygota</taxon>
        <taxon>Neoptera</taxon>
        <taxon>Endopterygota</taxon>
        <taxon>Coleoptera</taxon>
        <taxon>Polyphaga</taxon>
        <taxon>Cucujiformia</taxon>
        <taxon>Coccinelloidea</taxon>
        <taxon>Coccinellidae</taxon>
        <taxon>Epilachninae</taxon>
        <taxon>Epilachnini</taxon>
        <taxon>Henosepilachna</taxon>
    </lineage>
</organism>
<dbReference type="AlphaFoldDB" id="A0AAW1UQR5"/>
<sequence length="256" mass="28083">MSTDPTKSSRNKNDGSGNSSVCPGIEAGCPGGKNCPAKKRIPPGTDSSKTDDKTLAVYSPNMQVTTYKGAQCPQRNCPIPIIINAQADQCNANTDLRIELYIHQLSLSHCTNDQCEEEAANVNTKSSSKAKSKGDSVQEPTGSIVSKSIKSEDKKSEKPTEDEDEQRSRRSVQSDVSRRRKSDTSQGQIDHSRQSDSKSADRERSQEFKVKSNRSSRASSKTDVDVRIDKAVNTDHRIDDTEIIGEGRFINRSSQT</sequence>
<feature type="compositionally biased region" description="Basic and acidic residues" evidence="1">
    <location>
        <begin position="149"/>
        <end position="159"/>
    </location>
</feature>
<reference evidence="2 3" key="1">
    <citation type="submission" date="2023-03" db="EMBL/GenBank/DDBJ databases">
        <title>Genome insight into feeding habits of ladybird beetles.</title>
        <authorList>
            <person name="Li H.-S."/>
            <person name="Huang Y.-H."/>
            <person name="Pang H."/>
        </authorList>
    </citation>
    <scope>NUCLEOTIDE SEQUENCE [LARGE SCALE GENOMIC DNA]</scope>
    <source>
        <strain evidence="2">SYSU_2023b</strain>
        <tissue evidence="2">Whole body</tissue>
    </source>
</reference>